<evidence type="ECO:0000313" key="3">
    <source>
        <dbReference type="Proteomes" id="UP001431783"/>
    </source>
</evidence>
<feature type="region of interest" description="Disordered" evidence="1">
    <location>
        <begin position="29"/>
        <end position="92"/>
    </location>
</feature>
<evidence type="ECO:0000313" key="2">
    <source>
        <dbReference type="EMBL" id="KAK9892183.1"/>
    </source>
</evidence>
<protein>
    <submittedName>
        <fullName evidence="2">Uncharacterized protein</fullName>
    </submittedName>
</protein>
<evidence type="ECO:0000256" key="1">
    <source>
        <dbReference type="SAM" id="MobiDB-lite"/>
    </source>
</evidence>
<gene>
    <name evidence="2" type="ORF">WA026_018988</name>
</gene>
<feature type="compositionally biased region" description="Basic and acidic residues" evidence="1">
    <location>
        <begin position="67"/>
        <end position="77"/>
    </location>
</feature>
<reference evidence="2 3" key="1">
    <citation type="submission" date="2023-03" db="EMBL/GenBank/DDBJ databases">
        <title>Genome insight into feeding habits of ladybird beetles.</title>
        <authorList>
            <person name="Li H.-S."/>
            <person name="Huang Y.-H."/>
            <person name="Pang H."/>
        </authorList>
    </citation>
    <scope>NUCLEOTIDE SEQUENCE [LARGE SCALE GENOMIC DNA]</scope>
    <source>
        <strain evidence="2">SYSU_2023b</strain>
        <tissue evidence="2">Whole body</tissue>
    </source>
</reference>
<keyword evidence="3" id="KW-1185">Reference proteome</keyword>
<comment type="caution">
    <text evidence="2">The sequence shown here is derived from an EMBL/GenBank/DDBJ whole genome shotgun (WGS) entry which is preliminary data.</text>
</comment>
<feature type="compositionally biased region" description="Basic and acidic residues" evidence="1">
    <location>
        <begin position="34"/>
        <end position="59"/>
    </location>
</feature>
<dbReference type="EMBL" id="JARQZJ010000133">
    <property type="protein sequence ID" value="KAK9892183.1"/>
    <property type="molecule type" value="Genomic_DNA"/>
</dbReference>
<accession>A0AAW1VET6</accession>
<proteinExistence type="predicted"/>
<name>A0AAW1VET6_9CUCU</name>
<organism evidence="2 3">
    <name type="scientific">Henosepilachna vigintioctopunctata</name>
    <dbReference type="NCBI Taxonomy" id="420089"/>
    <lineage>
        <taxon>Eukaryota</taxon>
        <taxon>Metazoa</taxon>
        <taxon>Ecdysozoa</taxon>
        <taxon>Arthropoda</taxon>
        <taxon>Hexapoda</taxon>
        <taxon>Insecta</taxon>
        <taxon>Pterygota</taxon>
        <taxon>Neoptera</taxon>
        <taxon>Endopterygota</taxon>
        <taxon>Coleoptera</taxon>
        <taxon>Polyphaga</taxon>
        <taxon>Cucujiformia</taxon>
        <taxon>Coccinelloidea</taxon>
        <taxon>Coccinellidae</taxon>
        <taxon>Epilachninae</taxon>
        <taxon>Epilachnini</taxon>
        <taxon>Henosepilachna</taxon>
    </lineage>
</organism>
<dbReference type="Proteomes" id="UP001431783">
    <property type="component" value="Unassembled WGS sequence"/>
</dbReference>
<dbReference type="AlphaFoldDB" id="A0AAW1VET6"/>
<sequence length="186" mass="20062">MASKNAKFLYNLLSQELHVKPEINCSRLYSSSKGGKDPCKPKDPCPKKKDKCHEEDYSNQKDPCGPKSKEPKKDPCHPKKASQSRSPGISKIPTGGIACPPRCCQTSCCAAPPNYPDAGGKLLCSPAEDGNVALIKGGAYGIAYNCAAAILQNRGKVMVMDNRVEPGKKAFCKLINMFAEKKVAFV</sequence>